<protein>
    <recommendedName>
        <fullName evidence="8">Glycosyltransferase 61 catalytic domain-containing protein</fullName>
    </recommendedName>
</protein>
<reference evidence="9" key="1">
    <citation type="journal article" date="2023" name="Mol. Biol. Evol.">
        <title>Third-Generation Sequencing Reveals the Adaptive Role of the Epigenome in Three Deep-Sea Polychaetes.</title>
        <authorList>
            <person name="Perez M."/>
            <person name="Aroh O."/>
            <person name="Sun Y."/>
            <person name="Lan Y."/>
            <person name="Juniper S.K."/>
            <person name="Young C.R."/>
            <person name="Angers B."/>
            <person name="Qian P.Y."/>
        </authorList>
    </citation>
    <scope>NUCLEOTIDE SEQUENCE</scope>
    <source>
        <strain evidence="9">P08H-3</strain>
    </source>
</reference>
<name>A0AAD9N4A7_9ANNE</name>
<dbReference type="GO" id="GO:0016020">
    <property type="term" value="C:membrane"/>
    <property type="evidence" value="ECO:0007669"/>
    <property type="project" value="UniProtKB-SubCell"/>
</dbReference>
<keyword evidence="5" id="KW-1133">Transmembrane helix</keyword>
<dbReference type="Proteomes" id="UP001208570">
    <property type="component" value="Unassembled WGS sequence"/>
</dbReference>
<dbReference type="PANTHER" id="PTHR20961">
    <property type="entry name" value="GLYCOSYLTRANSFERASE"/>
    <property type="match status" value="1"/>
</dbReference>
<dbReference type="GO" id="GO:0035269">
    <property type="term" value="P:protein O-linked glycosylation via mannose"/>
    <property type="evidence" value="ECO:0007669"/>
    <property type="project" value="TreeGrafter"/>
</dbReference>
<evidence type="ECO:0000313" key="9">
    <source>
        <dbReference type="EMBL" id="KAK2156205.1"/>
    </source>
</evidence>
<evidence type="ECO:0000256" key="6">
    <source>
        <dbReference type="ARBA" id="ARBA00023136"/>
    </source>
</evidence>
<evidence type="ECO:0000256" key="3">
    <source>
        <dbReference type="ARBA" id="ARBA00022679"/>
    </source>
</evidence>
<evidence type="ECO:0000256" key="5">
    <source>
        <dbReference type="ARBA" id="ARBA00022989"/>
    </source>
</evidence>
<dbReference type="AlphaFoldDB" id="A0AAD9N4A7"/>
<evidence type="ECO:0000259" key="8">
    <source>
        <dbReference type="Pfam" id="PF04577"/>
    </source>
</evidence>
<accession>A0AAD9N4A7</accession>
<sequence length="605" mass="68820">MCLVLAVIVFVVYCELYCGSKLDLMYDFLGLHHDIADDRSQLASDYGVRNVPLFGTFSKSQDKDESQPASFAMIRGALKSTNVSHHFSDDLIVSGGVRNSSDKDDTDVGNSGRIFHSSACVTSANVMEMRDVLMYRPKPYSAFWVDVDAPLLYRLKVYNLAIGILRAKIRRERGYRIWSDPAPSPVVIWASRDDFFEQLSNFTHIQTVALSWIRSECSDRNLLIMSYPEWIASEPLCTWIRTPGHTKARWDAVYNRTCVTELDAALRERPLEPLYLHAKPINPNHYWPNKGLSYPWHFYSDPPRHVLYLHVAEDAIVTSVGDIFSGSVKIVPYSCSHDLTPSKPEGYSQALIFSEVFIMSGHWGSGHFHKSIELIPRIAPYLDFLIKHPDIMIQVSETGGRTANTLIIFGIRKERLVSGSLRAKIAYLPQATPCGFGQVQELQVLSKLYRDHIRSYKNVKSRNIVVIHRSGLRRLTDASHIEMSIEKLAAEYGLQFRLYHDQQLPSFEDTMIMFNEAVLVVAPHGAGSSNILFCEPGTFFVEFVCNQPHVNMCYQHVAHVLGLRYHGIPSEEGCEDHIKVNPKLIEFVVRTKLEQWKHLQAVRQS</sequence>
<keyword evidence="3" id="KW-0808">Transferase</keyword>
<keyword evidence="2" id="KW-0328">Glycosyltransferase</keyword>
<dbReference type="GO" id="GO:0097363">
    <property type="term" value="F:protein O-acetylglucosaminyltransferase activity"/>
    <property type="evidence" value="ECO:0007669"/>
    <property type="project" value="TreeGrafter"/>
</dbReference>
<keyword evidence="6" id="KW-0472">Membrane</keyword>
<keyword evidence="4" id="KW-0812">Transmembrane</keyword>
<dbReference type="GO" id="GO:0005783">
    <property type="term" value="C:endoplasmic reticulum"/>
    <property type="evidence" value="ECO:0007669"/>
    <property type="project" value="TreeGrafter"/>
</dbReference>
<organism evidence="9 10">
    <name type="scientific">Paralvinella palmiformis</name>
    <dbReference type="NCBI Taxonomy" id="53620"/>
    <lineage>
        <taxon>Eukaryota</taxon>
        <taxon>Metazoa</taxon>
        <taxon>Spiralia</taxon>
        <taxon>Lophotrochozoa</taxon>
        <taxon>Annelida</taxon>
        <taxon>Polychaeta</taxon>
        <taxon>Sedentaria</taxon>
        <taxon>Canalipalpata</taxon>
        <taxon>Terebellida</taxon>
        <taxon>Terebelliformia</taxon>
        <taxon>Alvinellidae</taxon>
        <taxon>Paralvinella</taxon>
    </lineage>
</organism>
<comment type="subcellular location">
    <subcellularLocation>
        <location evidence="1">Membrane</location>
        <topology evidence="1">Single-pass membrane protein</topology>
    </subcellularLocation>
</comment>
<dbReference type="Pfam" id="PF04577">
    <property type="entry name" value="Glyco_transf_61"/>
    <property type="match status" value="1"/>
</dbReference>
<evidence type="ECO:0000256" key="2">
    <source>
        <dbReference type="ARBA" id="ARBA00022676"/>
    </source>
</evidence>
<feature type="domain" description="Glycosyltransferase 61 catalytic" evidence="8">
    <location>
        <begin position="369"/>
        <end position="538"/>
    </location>
</feature>
<dbReference type="EMBL" id="JAODUP010000219">
    <property type="protein sequence ID" value="KAK2156205.1"/>
    <property type="molecule type" value="Genomic_DNA"/>
</dbReference>
<proteinExistence type="predicted"/>
<keyword evidence="7" id="KW-0325">Glycoprotein</keyword>
<keyword evidence="10" id="KW-1185">Reference proteome</keyword>
<evidence type="ECO:0000256" key="1">
    <source>
        <dbReference type="ARBA" id="ARBA00004167"/>
    </source>
</evidence>
<evidence type="ECO:0000256" key="7">
    <source>
        <dbReference type="ARBA" id="ARBA00023180"/>
    </source>
</evidence>
<dbReference type="InterPro" id="IPR049625">
    <property type="entry name" value="Glyco_transf_61_cat"/>
</dbReference>
<dbReference type="PANTHER" id="PTHR20961:SF38">
    <property type="entry name" value="PROTEIN O-LINKED-MANNOSE BETA-1,4-N-ACETYLGLUCOSAMINYLTRANSFERASE 2"/>
    <property type="match status" value="1"/>
</dbReference>
<dbReference type="InterPro" id="IPR007657">
    <property type="entry name" value="Glycosyltransferase_61"/>
</dbReference>
<gene>
    <name evidence="9" type="ORF">LSH36_219g02029</name>
</gene>
<evidence type="ECO:0000256" key="4">
    <source>
        <dbReference type="ARBA" id="ARBA00022692"/>
    </source>
</evidence>
<evidence type="ECO:0000313" key="10">
    <source>
        <dbReference type="Proteomes" id="UP001208570"/>
    </source>
</evidence>
<comment type="caution">
    <text evidence="9">The sequence shown here is derived from an EMBL/GenBank/DDBJ whole genome shotgun (WGS) entry which is preliminary data.</text>
</comment>